<feature type="domain" description="Protein kinase" evidence="14">
    <location>
        <begin position="83"/>
        <end position="345"/>
    </location>
</feature>
<sequence>MGSGSQIVHEAGTSIPPKPVIQPPQTDKGAPNAQGAVSMANSKPVDMGEKLDPCPLVPYVSTHSESLANSARKHRMPSTLDDFEVIETIGSGSYGTCKKIKRKRDGKFLVWKEMEYGTMTESEKQMLVSEVNLLRELKHQHIVRYYDRIIDRSNTTIYIIMEYCDGGDLAVLISKCRREGTYLDEDFVWKMLIQMTSALKECHRRKNGKAVLHRDLKPANIFLDSDNNVKLGDFGLARVLHHETSFAKTFVGTPYYMSPELVNNMSYNEKSDIWSMGCMLYEMCALHPPFTASNQVDLNKKICIGDYKRIPSRYSEDLNTIISKLLCVEVQKRPSIENILADPIVLRRNRKLDRVERRNSAGSAGTESLHTWEEELRKREKKLEMKEKELKSHERELAIREKMVEDKLKRIELLSKEHRRKSDLSRDVSSSGDGDDLDFFDGLHPCLSRGRRDPDSPKKKVSFDMYGKENLRRHERYSDYNLDNLLSKVYTSKYSSDIKDYDNLYEVELAKRRELKDRLFRAKSKVTDLHDLKLDAHIRNRNLLYFR</sequence>
<evidence type="ECO:0000256" key="13">
    <source>
        <dbReference type="SAM" id="MobiDB-lite"/>
    </source>
</evidence>
<gene>
    <name evidence="16" type="primary">LOC111131695</name>
</gene>
<dbReference type="AlphaFoldDB" id="A0A8B8E6J7"/>
<dbReference type="InterPro" id="IPR011009">
    <property type="entry name" value="Kinase-like_dom_sf"/>
</dbReference>
<evidence type="ECO:0000313" key="16">
    <source>
        <dbReference type="RefSeq" id="XP_022335046.1"/>
    </source>
</evidence>
<proteinExistence type="inferred from homology"/>
<keyword evidence="8" id="KW-0067">ATP-binding</keyword>
<protein>
    <recommendedName>
        <fullName evidence="2">non-specific serine/threonine protein kinase</fullName>
        <ecNumber evidence="2">2.7.11.1</ecNumber>
    </recommendedName>
</protein>
<reference evidence="16" key="1">
    <citation type="submission" date="2025-08" db="UniProtKB">
        <authorList>
            <consortium name="RefSeq"/>
        </authorList>
    </citation>
    <scope>IDENTIFICATION</scope>
    <source>
        <tissue evidence="16">Whole sample</tissue>
    </source>
</reference>
<dbReference type="GO" id="GO:0004674">
    <property type="term" value="F:protein serine/threonine kinase activity"/>
    <property type="evidence" value="ECO:0007669"/>
    <property type="project" value="UniProtKB-KW"/>
</dbReference>
<evidence type="ECO:0000256" key="6">
    <source>
        <dbReference type="ARBA" id="ARBA00022741"/>
    </source>
</evidence>
<keyword evidence="5" id="KW-0808">Transferase</keyword>
<keyword evidence="12" id="KW-0175">Coiled coil</keyword>
<keyword evidence="9" id="KW-0131">Cell cycle</keyword>
<evidence type="ECO:0000256" key="12">
    <source>
        <dbReference type="SAM" id="Coils"/>
    </source>
</evidence>
<comment type="catalytic activity">
    <reaction evidence="11">
        <text>L-seryl-[protein] + ATP = O-phospho-L-seryl-[protein] + ADP + H(+)</text>
        <dbReference type="Rhea" id="RHEA:17989"/>
        <dbReference type="Rhea" id="RHEA-COMP:9863"/>
        <dbReference type="Rhea" id="RHEA-COMP:11604"/>
        <dbReference type="ChEBI" id="CHEBI:15378"/>
        <dbReference type="ChEBI" id="CHEBI:29999"/>
        <dbReference type="ChEBI" id="CHEBI:30616"/>
        <dbReference type="ChEBI" id="CHEBI:83421"/>
        <dbReference type="ChEBI" id="CHEBI:456216"/>
        <dbReference type="EC" id="2.7.11.1"/>
    </reaction>
</comment>
<accession>A0A8B8E6J7</accession>
<dbReference type="CDD" id="cd08217">
    <property type="entry name" value="STKc_Nek2"/>
    <property type="match status" value="1"/>
</dbReference>
<dbReference type="SMART" id="SM00220">
    <property type="entry name" value="S_TKc"/>
    <property type="match status" value="1"/>
</dbReference>
<dbReference type="Gene3D" id="3.30.200.20">
    <property type="entry name" value="Phosphorylase Kinase, domain 1"/>
    <property type="match status" value="2"/>
</dbReference>
<evidence type="ECO:0000256" key="8">
    <source>
        <dbReference type="ARBA" id="ARBA00022840"/>
    </source>
</evidence>
<evidence type="ECO:0000256" key="11">
    <source>
        <dbReference type="ARBA" id="ARBA00048679"/>
    </source>
</evidence>
<dbReference type="OrthoDB" id="248923at2759"/>
<dbReference type="GeneID" id="111131695"/>
<name>A0A8B8E6J7_CRAVI</name>
<dbReference type="GO" id="GO:0000278">
    <property type="term" value="P:mitotic cell cycle"/>
    <property type="evidence" value="ECO:0007669"/>
    <property type="project" value="UniProtKB-ARBA"/>
</dbReference>
<dbReference type="InterPro" id="IPR051131">
    <property type="entry name" value="NEK_Ser/Thr_kinase_NIMA"/>
</dbReference>
<dbReference type="Proteomes" id="UP000694844">
    <property type="component" value="Chromosome 4"/>
</dbReference>
<dbReference type="KEGG" id="cvn:111131695"/>
<keyword evidence="4" id="KW-0132">Cell division</keyword>
<evidence type="ECO:0000256" key="4">
    <source>
        <dbReference type="ARBA" id="ARBA00022618"/>
    </source>
</evidence>
<dbReference type="PROSITE" id="PS00108">
    <property type="entry name" value="PROTEIN_KINASE_ST"/>
    <property type="match status" value="1"/>
</dbReference>
<dbReference type="PROSITE" id="PS50011">
    <property type="entry name" value="PROTEIN_KINASE_DOM"/>
    <property type="match status" value="1"/>
</dbReference>
<dbReference type="Pfam" id="PF00069">
    <property type="entry name" value="Pkinase"/>
    <property type="match status" value="1"/>
</dbReference>
<evidence type="ECO:0000256" key="5">
    <source>
        <dbReference type="ARBA" id="ARBA00022679"/>
    </source>
</evidence>
<evidence type="ECO:0000256" key="9">
    <source>
        <dbReference type="ARBA" id="ARBA00023306"/>
    </source>
</evidence>
<evidence type="ECO:0000256" key="3">
    <source>
        <dbReference type="ARBA" id="ARBA00022527"/>
    </source>
</evidence>
<dbReference type="EC" id="2.7.11.1" evidence="2"/>
<dbReference type="PANTHER" id="PTHR44899">
    <property type="entry name" value="CAMK FAMILY PROTEIN KINASE"/>
    <property type="match status" value="1"/>
</dbReference>
<keyword evidence="7" id="KW-0418">Kinase</keyword>
<evidence type="ECO:0000256" key="10">
    <source>
        <dbReference type="ARBA" id="ARBA00047899"/>
    </source>
</evidence>
<keyword evidence="3" id="KW-0723">Serine/threonine-protein kinase</keyword>
<keyword evidence="6" id="KW-0547">Nucleotide-binding</keyword>
<feature type="region of interest" description="Disordered" evidence="13">
    <location>
        <begin position="1"/>
        <end position="38"/>
    </location>
</feature>
<organism evidence="15 16">
    <name type="scientific">Crassostrea virginica</name>
    <name type="common">Eastern oyster</name>
    <dbReference type="NCBI Taxonomy" id="6565"/>
    <lineage>
        <taxon>Eukaryota</taxon>
        <taxon>Metazoa</taxon>
        <taxon>Spiralia</taxon>
        <taxon>Lophotrochozoa</taxon>
        <taxon>Mollusca</taxon>
        <taxon>Bivalvia</taxon>
        <taxon>Autobranchia</taxon>
        <taxon>Pteriomorphia</taxon>
        <taxon>Ostreida</taxon>
        <taxon>Ostreoidea</taxon>
        <taxon>Ostreidae</taxon>
        <taxon>Crassostrea</taxon>
    </lineage>
</organism>
<dbReference type="GO" id="GO:0051301">
    <property type="term" value="P:cell division"/>
    <property type="evidence" value="ECO:0007669"/>
    <property type="project" value="UniProtKB-KW"/>
</dbReference>
<evidence type="ECO:0000259" key="14">
    <source>
        <dbReference type="PROSITE" id="PS50011"/>
    </source>
</evidence>
<dbReference type="FunFam" id="3.30.200.20:FF:000151">
    <property type="entry name" value="G2-specific protein kinase nimA"/>
    <property type="match status" value="1"/>
</dbReference>
<feature type="coiled-coil region" evidence="12">
    <location>
        <begin position="369"/>
        <end position="403"/>
    </location>
</feature>
<dbReference type="PANTHER" id="PTHR44899:SF10">
    <property type="entry name" value="NIMA-RELATED KINASE 2"/>
    <property type="match status" value="1"/>
</dbReference>
<evidence type="ECO:0000313" key="15">
    <source>
        <dbReference type="Proteomes" id="UP000694844"/>
    </source>
</evidence>
<dbReference type="FunFam" id="1.10.510.10:FF:000356">
    <property type="entry name" value="Serine/threonine-protein kinase Nek2"/>
    <property type="match status" value="1"/>
</dbReference>
<dbReference type="GO" id="GO:0007059">
    <property type="term" value="P:chromosome segregation"/>
    <property type="evidence" value="ECO:0007669"/>
    <property type="project" value="UniProtKB-ARBA"/>
</dbReference>
<dbReference type="InterPro" id="IPR000719">
    <property type="entry name" value="Prot_kinase_dom"/>
</dbReference>
<dbReference type="RefSeq" id="XP_022335046.1">
    <property type="nucleotide sequence ID" value="XM_022479338.1"/>
</dbReference>
<dbReference type="GO" id="GO:0005634">
    <property type="term" value="C:nucleus"/>
    <property type="evidence" value="ECO:0007669"/>
    <property type="project" value="UniProtKB-ARBA"/>
</dbReference>
<comment type="catalytic activity">
    <reaction evidence="10">
        <text>L-threonyl-[protein] + ATP = O-phospho-L-threonyl-[protein] + ADP + H(+)</text>
        <dbReference type="Rhea" id="RHEA:46608"/>
        <dbReference type="Rhea" id="RHEA-COMP:11060"/>
        <dbReference type="Rhea" id="RHEA-COMP:11605"/>
        <dbReference type="ChEBI" id="CHEBI:15378"/>
        <dbReference type="ChEBI" id="CHEBI:30013"/>
        <dbReference type="ChEBI" id="CHEBI:30616"/>
        <dbReference type="ChEBI" id="CHEBI:61977"/>
        <dbReference type="ChEBI" id="CHEBI:456216"/>
        <dbReference type="EC" id="2.7.11.1"/>
    </reaction>
</comment>
<dbReference type="Gene3D" id="1.10.510.10">
    <property type="entry name" value="Transferase(Phosphotransferase) domain 1"/>
    <property type="match status" value="1"/>
</dbReference>
<evidence type="ECO:0000256" key="7">
    <source>
        <dbReference type="ARBA" id="ARBA00022777"/>
    </source>
</evidence>
<evidence type="ECO:0000256" key="1">
    <source>
        <dbReference type="ARBA" id="ARBA00010886"/>
    </source>
</evidence>
<evidence type="ECO:0000256" key="2">
    <source>
        <dbReference type="ARBA" id="ARBA00012513"/>
    </source>
</evidence>
<dbReference type="SUPFAM" id="SSF56112">
    <property type="entry name" value="Protein kinase-like (PK-like)"/>
    <property type="match status" value="1"/>
</dbReference>
<dbReference type="InterPro" id="IPR008271">
    <property type="entry name" value="Ser/Thr_kinase_AS"/>
</dbReference>
<comment type="similarity">
    <text evidence="1">Belongs to the protein kinase superfamily. NEK Ser/Thr protein kinase family. NIMA subfamily.</text>
</comment>
<dbReference type="GO" id="GO:0005524">
    <property type="term" value="F:ATP binding"/>
    <property type="evidence" value="ECO:0007669"/>
    <property type="project" value="UniProtKB-KW"/>
</dbReference>
<keyword evidence="15" id="KW-1185">Reference proteome</keyword>